<protein>
    <recommendedName>
        <fullName evidence="8">CID domain-containing protein</fullName>
    </recommendedName>
</protein>
<organism evidence="6">
    <name type="scientific">Solanum lycopersicum</name>
    <name type="common">Tomato</name>
    <name type="synonym">Lycopersicon esculentum</name>
    <dbReference type="NCBI Taxonomy" id="4081"/>
    <lineage>
        <taxon>Eukaryota</taxon>
        <taxon>Viridiplantae</taxon>
        <taxon>Streptophyta</taxon>
        <taxon>Embryophyta</taxon>
        <taxon>Tracheophyta</taxon>
        <taxon>Spermatophyta</taxon>
        <taxon>Magnoliopsida</taxon>
        <taxon>eudicotyledons</taxon>
        <taxon>Gunneridae</taxon>
        <taxon>Pentapetalae</taxon>
        <taxon>asterids</taxon>
        <taxon>lamiids</taxon>
        <taxon>Solanales</taxon>
        <taxon>Solanaceae</taxon>
        <taxon>Solanoideae</taxon>
        <taxon>Solaneae</taxon>
        <taxon>Solanum</taxon>
        <taxon>Solanum subgen. Lycopersicon</taxon>
    </lineage>
</organism>
<dbReference type="CDD" id="cd16982">
    <property type="entry name" value="CID_Pcf11"/>
    <property type="match status" value="1"/>
</dbReference>
<dbReference type="Pfam" id="PF04818">
    <property type="entry name" value="CID"/>
    <property type="match status" value="1"/>
</dbReference>
<feature type="compositionally biased region" description="Polar residues" evidence="3">
    <location>
        <begin position="589"/>
        <end position="606"/>
    </location>
</feature>
<dbReference type="GO" id="GO:0003729">
    <property type="term" value="F:mRNA binding"/>
    <property type="evidence" value="ECO:0000318"/>
    <property type="project" value="GO_Central"/>
</dbReference>
<dbReference type="InterPro" id="IPR006569">
    <property type="entry name" value="CID_dom"/>
</dbReference>
<feature type="region of interest" description="Disordered" evidence="3">
    <location>
        <begin position="290"/>
        <end position="309"/>
    </location>
</feature>
<keyword evidence="2" id="KW-0479">Metal-binding</keyword>
<name>A0A3Q7IM56_SOLLC</name>
<dbReference type="InterPro" id="IPR013087">
    <property type="entry name" value="Znf_C2H2_type"/>
</dbReference>
<evidence type="ECO:0000256" key="3">
    <source>
        <dbReference type="SAM" id="MobiDB-lite"/>
    </source>
</evidence>
<feature type="region of interest" description="Disordered" evidence="3">
    <location>
        <begin position="853"/>
        <end position="900"/>
    </location>
</feature>
<feature type="domain" description="CID" evidence="5">
    <location>
        <begin position="120"/>
        <end position="248"/>
    </location>
</feature>
<dbReference type="GO" id="GO:0008270">
    <property type="term" value="F:zinc ion binding"/>
    <property type="evidence" value="ECO:0007669"/>
    <property type="project" value="UniProtKB-KW"/>
</dbReference>
<dbReference type="InterPro" id="IPR047415">
    <property type="entry name" value="Pcf11_CID"/>
</dbReference>
<reference evidence="6" key="2">
    <citation type="submission" date="2019-01" db="UniProtKB">
        <authorList>
            <consortium name="EnsemblPlants"/>
        </authorList>
    </citation>
    <scope>IDENTIFICATION</scope>
    <source>
        <strain evidence="6">cv. Heinz 1706</strain>
    </source>
</reference>
<keyword evidence="1" id="KW-0507">mRNA processing</keyword>
<dbReference type="SUPFAM" id="SSF48464">
    <property type="entry name" value="ENTH/VHS domain"/>
    <property type="match status" value="1"/>
</dbReference>
<dbReference type="Gramene" id="Solyc10g083590.2.1">
    <property type="protein sequence ID" value="Solyc10g083590.2.1"/>
    <property type="gene ID" value="Solyc10g083590.2"/>
</dbReference>
<dbReference type="SMART" id="SM00582">
    <property type="entry name" value="RPR"/>
    <property type="match status" value="1"/>
</dbReference>
<evidence type="ECO:0000259" key="5">
    <source>
        <dbReference type="PROSITE" id="PS51391"/>
    </source>
</evidence>
<dbReference type="GO" id="GO:0031124">
    <property type="term" value="P:mRNA 3'-end processing"/>
    <property type="evidence" value="ECO:0007669"/>
    <property type="project" value="InterPro"/>
</dbReference>
<evidence type="ECO:0000313" key="6">
    <source>
        <dbReference type="EnsemblPlants" id="Solyc10g083590.2.1"/>
    </source>
</evidence>
<evidence type="ECO:0000259" key="4">
    <source>
        <dbReference type="PROSITE" id="PS50157"/>
    </source>
</evidence>
<dbReference type="STRING" id="4081.A0A3Q7IM56"/>
<dbReference type="OMA" id="LTHENSG"/>
<reference evidence="6" key="1">
    <citation type="journal article" date="2012" name="Nature">
        <title>The tomato genome sequence provides insights into fleshy fruit evolution.</title>
        <authorList>
            <consortium name="Tomato Genome Consortium"/>
        </authorList>
    </citation>
    <scope>NUCLEOTIDE SEQUENCE [LARGE SCALE GENOMIC DNA]</scope>
    <source>
        <strain evidence="6">cv. Heinz 1706</strain>
    </source>
</reference>
<feature type="compositionally biased region" description="Polar residues" evidence="3">
    <location>
        <begin position="755"/>
        <end position="765"/>
    </location>
</feature>
<dbReference type="PROSITE" id="PS50157">
    <property type="entry name" value="ZINC_FINGER_C2H2_2"/>
    <property type="match status" value="1"/>
</dbReference>
<dbReference type="FunCoup" id="A0A3Q7IM56">
    <property type="interactions" value="2299"/>
</dbReference>
<feature type="region of interest" description="Disordered" evidence="3">
    <location>
        <begin position="668"/>
        <end position="689"/>
    </location>
</feature>
<dbReference type="InterPro" id="IPR057242">
    <property type="entry name" value="PCFS4-like"/>
</dbReference>
<dbReference type="Pfam" id="PF23228">
    <property type="entry name" value="zf_PCFS4"/>
    <property type="match status" value="1"/>
</dbReference>
<dbReference type="PaxDb" id="4081-Solyc10g083590.1.1"/>
<feature type="region of interest" description="Disordered" evidence="3">
    <location>
        <begin position="738"/>
        <end position="826"/>
    </location>
</feature>
<feature type="compositionally biased region" description="Polar residues" evidence="3">
    <location>
        <begin position="876"/>
        <end position="894"/>
    </location>
</feature>
<feature type="compositionally biased region" description="Polar residues" evidence="3">
    <location>
        <begin position="785"/>
        <end position="802"/>
    </location>
</feature>
<keyword evidence="7" id="KW-1185">Reference proteome</keyword>
<evidence type="ECO:0000313" key="7">
    <source>
        <dbReference type="Proteomes" id="UP000004994"/>
    </source>
</evidence>
<dbReference type="FunFam" id="1.25.40.90:FF:000023">
    <property type="entry name" value="polyadenylation and cleavage factor homolog 4"/>
    <property type="match status" value="1"/>
</dbReference>
<proteinExistence type="predicted"/>
<sequence>MSTPPPSAPPQIPQIPSGCSVFESPIKLRPVKFLDSMVRVWFWFIEMKSSRRSCLESDTKKPRLNEDSIGINRISNEGSFIPQRAVNSGSVAPRFRAIDSWEDPENSVPLCEPYQPQHQQQQQLISEYKRALAELTINSKPIITNLTIIAGENMRDAKAIAAIICANILEIPSEQKLPSLYLLDSIVKNIGRDYIKYFAARLPEVFCKAYRQVEPSVHSGMQRLFVTWRKVFPPQQLQLIEKELGFTTGVNGSSSGARRDDSKAQQTAHSIHVNPKYLEARQCLQQSTRVKGSADDITPGDIQKPERATSVGSERSWFDLSAKFVQKEQLNERIREKTTSAAYGDPEYVSDLSRGSGFGLRITGEKLKEEGRDKSWYNLANGKIIQRNGLDLKHGVQSLSQNTANSDAYPQPTHSFANQSDTLMGRSWQSSDEEEYMWDDVNCADKDQRASKEPYKSGLDNQHPRPQNIFGLKAESEASADSFSREDNGQESSENQISSMWSDEARHLASVRSTPDHPRGYLPSFSGSTATNSIVGKSFQSQKDSSHEGTPSYGIAKTASLSRGTIMQPLETQGAAPPSLESARRQLPLSPSISTGNFNQVVNSRTSEYHTQTESHADPRMSQFSRRSNLDPRKQVLPMTSQSAHLISSQISHTSRYNPSSVISSFQEEHHVSFPEKIQQESPESEFSIPSQKSIVTQLSGFADHSSTVPSILHGSESSSQTSMSSLLAAVMKSGVLNSSSSVGTPLNSRDKGPLSSQAGAQSPLPSGPPIQLLSSGPKAPRSVVSIQSDRNASNPPSYSQRNGERPRLPPDSAPTPVGSESLQAPNVVNAASNPVAKLLNSLMAKGLISASKEEFPTSTPPPTPPQTQFQCPPASISSIPGVSAPITSPTYSSQKDELSLSKPAAKIPVALPQSNKEEREDAFKPGVIRESNPGVISELLDDVPHQCGICGLRLKLRLQLDRHLEWHALRNPDGKLLHSERRWYLNFGEWIDGTGSIPHSGILAGPTGVSSKLSECTEVMVPADESQCVCVLCGQGFEDFYDEKSDKWMFKGAIYMDDSLNESGIQNCIVHENCTSEGSQNWMLKDDIKQESEDWFSDFMD</sequence>
<feature type="region of interest" description="Disordered" evidence="3">
    <location>
        <begin position="250"/>
        <end position="271"/>
    </location>
</feature>
<dbReference type="InterPro" id="IPR008942">
    <property type="entry name" value="ENTH_VHS"/>
</dbReference>
<feature type="domain" description="C2H2-type" evidence="4">
    <location>
        <begin position="946"/>
        <end position="973"/>
    </location>
</feature>
<dbReference type="Proteomes" id="UP000004994">
    <property type="component" value="Chromosome 10"/>
</dbReference>
<evidence type="ECO:0000256" key="1">
    <source>
        <dbReference type="ARBA" id="ARBA00022664"/>
    </source>
</evidence>
<dbReference type="SMR" id="A0A3Q7IM56"/>
<dbReference type="Gene3D" id="1.25.40.90">
    <property type="match status" value="1"/>
</dbReference>
<evidence type="ECO:0000256" key="2">
    <source>
        <dbReference type="PROSITE-ProRule" id="PRU00042"/>
    </source>
</evidence>
<dbReference type="GO" id="GO:0006369">
    <property type="term" value="P:termination of RNA polymerase II transcription"/>
    <property type="evidence" value="ECO:0000318"/>
    <property type="project" value="GO_Central"/>
</dbReference>
<dbReference type="InterPro" id="IPR045154">
    <property type="entry name" value="PCF11-like"/>
</dbReference>
<feature type="region of interest" description="Disordered" evidence="3">
    <location>
        <begin position="572"/>
        <end position="634"/>
    </location>
</feature>
<dbReference type="EnsemblPlants" id="Solyc10g083590.2.1">
    <property type="protein sequence ID" value="Solyc10g083590.2.1"/>
    <property type="gene ID" value="Solyc10g083590.2"/>
</dbReference>
<dbReference type="GO" id="GO:0005737">
    <property type="term" value="C:cytoplasm"/>
    <property type="evidence" value="ECO:0000318"/>
    <property type="project" value="GO_Central"/>
</dbReference>
<dbReference type="AlphaFoldDB" id="A0A3Q7IM56"/>
<dbReference type="GO" id="GO:0000993">
    <property type="term" value="F:RNA polymerase II complex binding"/>
    <property type="evidence" value="ECO:0000318"/>
    <property type="project" value="GO_Central"/>
</dbReference>
<feature type="compositionally biased region" description="Polar residues" evidence="3">
    <location>
        <begin position="738"/>
        <end position="748"/>
    </location>
</feature>
<feature type="compositionally biased region" description="Basic and acidic residues" evidence="3">
    <location>
        <begin position="607"/>
        <end position="619"/>
    </location>
</feature>
<dbReference type="PANTHER" id="PTHR15921:SF13">
    <property type="entry name" value="CID DOMAIN-CONTAINING PROTEIN"/>
    <property type="match status" value="1"/>
</dbReference>
<accession>A0A3Q7IM56</accession>
<evidence type="ECO:0008006" key="8">
    <source>
        <dbReference type="Google" id="ProtNLM"/>
    </source>
</evidence>
<dbReference type="InParanoid" id="A0A3Q7IM56"/>
<keyword evidence="2" id="KW-0863">Zinc-finger</keyword>
<feature type="compositionally biased region" description="Polar residues" evidence="3">
    <location>
        <begin position="490"/>
        <end position="501"/>
    </location>
</feature>
<dbReference type="GO" id="GO:0005849">
    <property type="term" value="C:mRNA cleavage factor complex"/>
    <property type="evidence" value="ECO:0000318"/>
    <property type="project" value="GO_Central"/>
</dbReference>
<dbReference type="PROSITE" id="PS00028">
    <property type="entry name" value="ZINC_FINGER_C2H2_1"/>
    <property type="match status" value="1"/>
</dbReference>
<keyword evidence="2" id="KW-0862">Zinc</keyword>
<dbReference type="PROSITE" id="PS51391">
    <property type="entry name" value="CID"/>
    <property type="match status" value="1"/>
</dbReference>
<feature type="region of interest" description="Disordered" evidence="3">
    <location>
        <begin position="476"/>
        <end position="530"/>
    </location>
</feature>
<dbReference type="PANTHER" id="PTHR15921">
    <property type="entry name" value="PRE-MRNA CLEAVAGE COMPLEX II"/>
    <property type="match status" value="1"/>
</dbReference>